<protein>
    <submittedName>
        <fullName evidence="1">Uncharacterized protein</fullName>
    </submittedName>
</protein>
<proteinExistence type="predicted"/>
<dbReference type="Proteomes" id="UP000708208">
    <property type="component" value="Unassembled WGS sequence"/>
</dbReference>
<evidence type="ECO:0000313" key="1">
    <source>
        <dbReference type="EMBL" id="CAG7819372.1"/>
    </source>
</evidence>
<reference evidence="1" key="1">
    <citation type="submission" date="2021-06" db="EMBL/GenBank/DDBJ databases">
        <authorList>
            <person name="Hodson N. C."/>
            <person name="Mongue J. A."/>
            <person name="Jaron S. K."/>
        </authorList>
    </citation>
    <scope>NUCLEOTIDE SEQUENCE</scope>
</reference>
<accession>A0A8J2PDG7</accession>
<keyword evidence="2" id="KW-1185">Reference proteome</keyword>
<evidence type="ECO:0000313" key="2">
    <source>
        <dbReference type="Proteomes" id="UP000708208"/>
    </source>
</evidence>
<dbReference type="EMBL" id="CAJVCH010448306">
    <property type="protein sequence ID" value="CAG7819372.1"/>
    <property type="molecule type" value="Genomic_DNA"/>
</dbReference>
<sequence length="68" mass="7872">MYILSWTLKHPLTAYDPTIHNLDDTRIPTCVHMMLTLLLQHKLFTTQSQQIPYAKPPVGNLRFADPQP</sequence>
<gene>
    <name evidence="1" type="ORF">AFUS01_LOCUS29828</name>
</gene>
<feature type="non-terminal residue" evidence="1">
    <location>
        <position position="1"/>
    </location>
</feature>
<comment type="caution">
    <text evidence="1">The sequence shown here is derived from an EMBL/GenBank/DDBJ whole genome shotgun (WGS) entry which is preliminary data.</text>
</comment>
<organism evidence="1 2">
    <name type="scientific">Allacma fusca</name>
    <dbReference type="NCBI Taxonomy" id="39272"/>
    <lineage>
        <taxon>Eukaryota</taxon>
        <taxon>Metazoa</taxon>
        <taxon>Ecdysozoa</taxon>
        <taxon>Arthropoda</taxon>
        <taxon>Hexapoda</taxon>
        <taxon>Collembola</taxon>
        <taxon>Symphypleona</taxon>
        <taxon>Sminthuridae</taxon>
        <taxon>Allacma</taxon>
    </lineage>
</organism>
<name>A0A8J2PDG7_9HEXA</name>
<dbReference type="AlphaFoldDB" id="A0A8J2PDG7"/>